<dbReference type="Proteomes" id="UP000305883">
    <property type="component" value="Unassembled WGS sequence"/>
</dbReference>
<evidence type="ECO:0000256" key="2">
    <source>
        <dbReference type="SAM" id="MobiDB-lite"/>
    </source>
</evidence>
<dbReference type="GO" id="GO:0008270">
    <property type="term" value="F:zinc ion binding"/>
    <property type="evidence" value="ECO:0007669"/>
    <property type="project" value="InterPro"/>
</dbReference>
<dbReference type="OrthoDB" id="103819at2759"/>
<comment type="caution">
    <text evidence="4">The sequence shown here is derived from an EMBL/GenBank/DDBJ whole genome shotgun (WGS) entry which is preliminary data.</text>
</comment>
<evidence type="ECO:0000313" key="5">
    <source>
        <dbReference type="Proteomes" id="UP000305883"/>
    </source>
</evidence>
<dbReference type="CDD" id="cd12148">
    <property type="entry name" value="fungal_TF_MHR"/>
    <property type="match status" value="1"/>
</dbReference>
<gene>
    <name evidence="4" type="ORF">CH35J_008751</name>
</gene>
<dbReference type="PANTHER" id="PTHR46910">
    <property type="entry name" value="TRANSCRIPTION FACTOR PDR1"/>
    <property type="match status" value="1"/>
</dbReference>
<keyword evidence="1" id="KW-0539">Nucleus</keyword>
<protein>
    <recommendedName>
        <fullName evidence="3">Xylanolytic transcriptional activator regulatory domain-containing protein</fullName>
    </recommendedName>
</protein>
<sequence>MDTDGVVSPGGEPSRREEGRIDDDEGIVSQLSCDHAVCNYPAKQRPKERRQRVFISELYERKIDLIAKKLEDFGQVLGQMESRPQTSTRPSPNSTWTPSSSLKPSPETQSAAEKVSPQAGKSKIVTPKVEYEGETSLLAQAAFANKFLHEVVSNRHSTDITGEMVSVLGTLGRALGRQKDQNDTEYLYPNARTLEPGSSVRDLPMPPVEVVFVCLRMAKEHPRVKAFWNHDAMTLAPFTEFFLKVYSPGDATHADLIIVYAGLYWLFMECMNATQDAGTKLNYQAQAFTCRDNLETALSSLPFHLPSTIETTCAMFLAALYCLENCQPSAAWNFIATASHMTQTLGCHSIAAIAHEAPQNKYGKIKIFWLIYVVEKGLSLRLGRSSTIRDNDVTVPRPQADTYGFPEPTLMCLFPECTRLATLQGMVYDQIYSPASLCQPQEVRVSRARQLAGQLDELMAMATYQNRHTGKLAEVLGEPLFEAMARTDKVNQLALSCLIYRAVPPEAGEKTVFGKDCIRTARQALEEHKRCMYVVAGLEERFLESYLNWTLLSSPFIPFVVMFCHVVETCNQGDLDLLSDLVATLRSTTAETFSPAIKKELRLFSALYDVACSYMKLKTDSSSQPQPQPASGGPVDHWSLTAGSVQPPPALLQEAATPSGMASLPTETAAMGGGFSINDPQTVPEWGPFTLPGDLTMEVDEQGSQLGNWLYVNNQMIRALENNYF</sequence>
<feature type="region of interest" description="Disordered" evidence="2">
    <location>
        <begin position="1"/>
        <end position="25"/>
    </location>
</feature>
<name>A0A4T0VRC6_9PEZI</name>
<dbReference type="EMBL" id="MWPZ01000006">
    <property type="protein sequence ID" value="TIC95114.1"/>
    <property type="molecule type" value="Genomic_DNA"/>
</dbReference>
<dbReference type="GO" id="GO:0003700">
    <property type="term" value="F:DNA-binding transcription factor activity"/>
    <property type="evidence" value="ECO:0007669"/>
    <property type="project" value="InterPro"/>
</dbReference>
<feature type="compositionally biased region" description="Polar residues" evidence="2">
    <location>
        <begin position="102"/>
        <end position="111"/>
    </location>
</feature>
<feature type="domain" description="Xylanolytic transcriptional activator regulatory" evidence="3">
    <location>
        <begin position="331"/>
        <end position="404"/>
    </location>
</feature>
<dbReference type="PANTHER" id="PTHR46910:SF5">
    <property type="entry name" value="ZN(II)2CYS6 TRANSCRIPTION FACTOR (EUROFUNG)"/>
    <property type="match status" value="1"/>
</dbReference>
<feature type="region of interest" description="Disordered" evidence="2">
    <location>
        <begin position="80"/>
        <end position="122"/>
    </location>
</feature>
<dbReference type="SMART" id="SM00906">
    <property type="entry name" value="Fungal_trans"/>
    <property type="match status" value="1"/>
</dbReference>
<proteinExistence type="predicted"/>
<dbReference type="GO" id="GO:0006351">
    <property type="term" value="P:DNA-templated transcription"/>
    <property type="evidence" value="ECO:0007669"/>
    <property type="project" value="InterPro"/>
</dbReference>
<dbReference type="GO" id="GO:0003677">
    <property type="term" value="F:DNA binding"/>
    <property type="evidence" value="ECO:0007669"/>
    <property type="project" value="InterPro"/>
</dbReference>
<dbReference type="Pfam" id="PF04082">
    <property type="entry name" value="Fungal_trans"/>
    <property type="match status" value="1"/>
</dbReference>
<reference evidence="4 5" key="1">
    <citation type="journal article" date="2019" name="Genome Biol. Evol.">
        <title>Genomic Plasticity Mediated by Transposable Elements in the Plant Pathogenic Fungus Colletotrichum higginsianum.</title>
        <authorList>
            <person name="Tsushima A."/>
            <person name="Gan P."/>
            <person name="Kumakura N."/>
            <person name="Narusaka M."/>
            <person name="Takano Y."/>
            <person name="Narusaka Y."/>
            <person name="Shirasu K."/>
        </authorList>
    </citation>
    <scope>NUCLEOTIDE SEQUENCE [LARGE SCALE GENOMIC DNA]</scope>
    <source>
        <strain evidence="4 5">MAFF305635-RFP</strain>
    </source>
</reference>
<dbReference type="AlphaFoldDB" id="A0A4T0VRC6"/>
<dbReference type="InterPro" id="IPR050987">
    <property type="entry name" value="AtrR-like"/>
</dbReference>
<accession>A0A4T0VRC6</accession>
<feature type="compositionally biased region" description="Low complexity" evidence="2">
    <location>
        <begin position="86"/>
        <end position="101"/>
    </location>
</feature>
<dbReference type="InterPro" id="IPR007219">
    <property type="entry name" value="XnlR_reg_dom"/>
</dbReference>
<evidence type="ECO:0000256" key="1">
    <source>
        <dbReference type="ARBA" id="ARBA00023242"/>
    </source>
</evidence>
<evidence type="ECO:0000313" key="4">
    <source>
        <dbReference type="EMBL" id="TIC95114.1"/>
    </source>
</evidence>
<organism evidence="4 5">
    <name type="scientific">Colletotrichum higginsianum</name>
    <dbReference type="NCBI Taxonomy" id="80884"/>
    <lineage>
        <taxon>Eukaryota</taxon>
        <taxon>Fungi</taxon>
        <taxon>Dikarya</taxon>
        <taxon>Ascomycota</taxon>
        <taxon>Pezizomycotina</taxon>
        <taxon>Sordariomycetes</taxon>
        <taxon>Hypocreomycetidae</taxon>
        <taxon>Glomerellales</taxon>
        <taxon>Glomerellaceae</taxon>
        <taxon>Colletotrichum</taxon>
        <taxon>Colletotrichum destructivum species complex</taxon>
    </lineage>
</organism>
<evidence type="ECO:0000259" key="3">
    <source>
        <dbReference type="SMART" id="SM00906"/>
    </source>
</evidence>